<evidence type="ECO:0000313" key="2">
    <source>
        <dbReference type="Proteomes" id="UP000189728"/>
    </source>
</evidence>
<organism evidence="1 2">
    <name type="scientific">Campylobacter pinnipediorum subsp. pinnipediorum</name>
    <dbReference type="NCBI Taxonomy" id="1660067"/>
    <lineage>
        <taxon>Bacteria</taxon>
        <taxon>Pseudomonadati</taxon>
        <taxon>Campylobacterota</taxon>
        <taxon>Epsilonproteobacteria</taxon>
        <taxon>Campylobacterales</taxon>
        <taxon>Campylobacteraceae</taxon>
        <taxon>Campylobacter</taxon>
    </lineage>
</organism>
<name>A0AAX0LAJ8_9BACT</name>
<dbReference type="AlphaFoldDB" id="A0AAX0LAJ8"/>
<dbReference type="RefSeq" id="WP_078415526.1">
    <property type="nucleotide sequence ID" value="NZ_MCRK01000036.1"/>
</dbReference>
<dbReference type="PANTHER" id="PTHR37829">
    <property type="entry name" value="PHAGE-LIKE ELEMENT PBSX PROTEIN XKDT"/>
    <property type="match status" value="1"/>
</dbReference>
<proteinExistence type="predicted"/>
<reference evidence="1 2" key="1">
    <citation type="submission" date="2016-08" db="EMBL/GenBank/DDBJ databases">
        <title>Campylobacter species from sea mammals.</title>
        <authorList>
            <person name="Gilbert M.J."/>
            <person name="Byrne B.A."/>
            <person name="Zomer A.L."/>
            <person name="Wagenaar J.A."/>
        </authorList>
    </citation>
    <scope>NUCLEOTIDE SEQUENCE [LARGE SCALE GENOMIC DNA]</scope>
    <source>
        <strain evidence="1 2">1105248</strain>
    </source>
</reference>
<comment type="caution">
    <text evidence="1">The sequence shown here is derived from an EMBL/GenBank/DDBJ whole genome shotgun (WGS) entry which is preliminary data.</text>
</comment>
<dbReference type="Proteomes" id="UP000189728">
    <property type="component" value="Unassembled WGS sequence"/>
</dbReference>
<gene>
    <name evidence="1" type="ORF">BFG04_03925</name>
</gene>
<dbReference type="EMBL" id="MCRK01000036">
    <property type="protein sequence ID" value="OPA77252.1"/>
    <property type="molecule type" value="Genomic_DNA"/>
</dbReference>
<evidence type="ECO:0000313" key="1">
    <source>
        <dbReference type="EMBL" id="OPA77252.1"/>
    </source>
</evidence>
<accession>A0AAX0LAJ8</accession>
<protein>
    <submittedName>
        <fullName evidence="1">Phage baseplate protein</fullName>
    </submittedName>
</protein>
<sequence>MRTPKFIKPLDIEKERQSIIEEFKTKSNKLDYVPLVGDDYMTLIDIFLFRLNNFFELINIKIANNYLSFSTGEYLDELVSLIGIKRNEEVRPIAQVEITVSSATFLPKGTKFTDGKGHFAYLLESTDIQDSKIVKIEATEYFKENYETTIIENKNIYVKSATMSSPFSGFKARENDDELRKRFLLAMHRFSTAGSAKSYLFYVLSVEGISKANVYNLSAGVVQIVYFSDYDEDTAKLKITEALKDKIPLTDKVKIKPATKISLDLTIQVKVTQDFMFNEVVKNIDFRIREFFKTLEIAQTPHTSKLIEVAFDDNTRAIEISTQIPKADRDSILILNDLQITKANYARFKGV</sequence>
<dbReference type="InterPro" id="IPR052399">
    <property type="entry name" value="Phage_Baseplate_Assmbl_Protein"/>
</dbReference>
<dbReference type="PANTHER" id="PTHR37829:SF3">
    <property type="entry name" value="PROTEIN JAYE-RELATED"/>
    <property type="match status" value="1"/>
</dbReference>